<sequence length="328" mass="36005">MQPPGAYLEASCSWEWNRQRMKGAHYHVSLFLSPSVGRQAVLILRGTYAGQLGVVDAGYMGGPKARLRPIDAEGRENRAVNIDAVNVHALADAELAFRSFESPQRDALRPFLAPDQSQGPSTVQWSLPEKELGSHVAASDTVGGVPQQAAAAPSCNKVYRVPRSLLESFLLWLQVEQRVDYALERHQSGGSSNALAFMFSGKPYPPPLPRQRKLASFKLVCSRGASRGQGIRRTLRVGCPHSLLLSIFITDPDIVVVEEKAAHAYHSFDDQQYLRLVPEVVAAIETYAVKQSLPPSEVQQLVSDNIEEYARPYVTAGCLSVEAAVRQD</sequence>
<comment type="caution">
    <text evidence="1">The sequence shown here is derived from an EMBL/GenBank/DDBJ whole genome shotgun (WGS) entry which is preliminary data.</text>
</comment>
<dbReference type="EMBL" id="BMAR01000005">
    <property type="protein sequence ID" value="GFR43156.1"/>
    <property type="molecule type" value="Genomic_DNA"/>
</dbReference>
<name>A0AAD3DNN6_9CHLO</name>
<reference evidence="1 2" key="1">
    <citation type="journal article" date="2021" name="Sci. Rep.">
        <title>Genome sequencing of the multicellular alga Astrephomene provides insights into convergent evolution of germ-soma differentiation.</title>
        <authorList>
            <person name="Yamashita S."/>
            <person name="Yamamoto K."/>
            <person name="Matsuzaki R."/>
            <person name="Suzuki S."/>
            <person name="Yamaguchi H."/>
            <person name="Hirooka S."/>
            <person name="Minakuchi Y."/>
            <person name="Miyagishima S."/>
            <person name="Kawachi M."/>
            <person name="Toyoda A."/>
            <person name="Nozaki H."/>
        </authorList>
    </citation>
    <scope>NUCLEOTIDE SEQUENCE [LARGE SCALE GENOMIC DNA]</scope>
    <source>
        <strain evidence="1 2">NIES-4017</strain>
    </source>
</reference>
<protein>
    <submittedName>
        <fullName evidence="1">Uncharacterized protein</fullName>
    </submittedName>
</protein>
<accession>A0AAD3DNN6</accession>
<proteinExistence type="predicted"/>
<organism evidence="1 2">
    <name type="scientific">Astrephomene gubernaculifera</name>
    <dbReference type="NCBI Taxonomy" id="47775"/>
    <lineage>
        <taxon>Eukaryota</taxon>
        <taxon>Viridiplantae</taxon>
        <taxon>Chlorophyta</taxon>
        <taxon>core chlorophytes</taxon>
        <taxon>Chlorophyceae</taxon>
        <taxon>CS clade</taxon>
        <taxon>Chlamydomonadales</taxon>
        <taxon>Astrephomenaceae</taxon>
        <taxon>Astrephomene</taxon>
    </lineage>
</organism>
<dbReference type="AlphaFoldDB" id="A0AAD3DNN6"/>
<evidence type="ECO:0000313" key="2">
    <source>
        <dbReference type="Proteomes" id="UP001054857"/>
    </source>
</evidence>
<gene>
    <name evidence="1" type="ORF">Agub_g4202</name>
</gene>
<evidence type="ECO:0000313" key="1">
    <source>
        <dbReference type="EMBL" id="GFR43156.1"/>
    </source>
</evidence>
<dbReference type="Proteomes" id="UP001054857">
    <property type="component" value="Unassembled WGS sequence"/>
</dbReference>
<keyword evidence="2" id="KW-1185">Reference proteome</keyword>